<evidence type="ECO:0000256" key="2">
    <source>
        <dbReference type="ARBA" id="ARBA00022448"/>
    </source>
</evidence>
<evidence type="ECO:0000256" key="5">
    <source>
        <dbReference type="ARBA" id="ARBA00022927"/>
    </source>
</evidence>
<dbReference type="EMBL" id="LBMM01004800">
    <property type="protein sequence ID" value="KMQ92079.1"/>
    <property type="molecule type" value="Genomic_DNA"/>
</dbReference>
<dbReference type="STRING" id="67767.A0A0J7KPC1"/>
<dbReference type="GO" id="GO:0000139">
    <property type="term" value="C:Golgi membrane"/>
    <property type="evidence" value="ECO:0007669"/>
    <property type="project" value="UniProtKB-SubCell"/>
</dbReference>
<comment type="function">
    <text evidence="9">Has a role in transport between endoplasmic reticulum and Golgi.</text>
</comment>
<keyword evidence="7 9" id="KW-0333">Golgi apparatus</keyword>
<keyword evidence="11" id="KW-1185">Reference proteome</keyword>
<dbReference type="GO" id="GO:0005789">
    <property type="term" value="C:endoplasmic reticulum membrane"/>
    <property type="evidence" value="ECO:0007669"/>
    <property type="project" value="UniProtKB-SubCell"/>
</dbReference>
<sequence length="382" mass="42370">MVHTEKNTVFACNVLSVSTTDPFTLRNYGKRINCTLMAVYPGTVQVIALEVGSISPSHSVARMTETGTLRKCDTMSPQDQVQIGGSRDLDTTKLDVIDSICGIDSKSEIYYDLTGKPKRLLDPSAGLSAPPPMSQNPYMYNQQMPANNGAMPEYGFNVPGQAPPAQYGFNPQISNYPLNDTQGGEFAGPQFATQLLAQPVVANMAAQYGNALVGTGKQHLEKYVPVTALKYYFAVNTDYVFAKLMLLFFPFTHKDWSVKYEQDVPLQPRYEKNAPDMYIPTMAFFTYVATAGLVLGMQERFTHEQLGILASSALAWGVIELVVHTVSLVSLAVFLMRSLKLRVIPQGHSSYTASGNKRRLYFILFLAGIQPILMWWLSYHLI</sequence>
<keyword evidence="3 9" id="KW-0812">Transmembrane</keyword>
<dbReference type="OrthoDB" id="337750at2759"/>
<dbReference type="PANTHER" id="PTHR14083:SF0">
    <property type="entry name" value="YIP1D-INTERACTING FACTOR 1, ISOFORM C"/>
    <property type="match status" value="1"/>
</dbReference>
<evidence type="ECO:0000256" key="7">
    <source>
        <dbReference type="ARBA" id="ARBA00023034"/>
    </source>
</evidence>
<dbReference type="GO" id="GO:0015031">
    <property type="term" value="P:protein transport"/>
    <property type="evidence" value="ECO:0007669"/>
    <property type="project" value="UniProtKB-KW"/>
</dbReference>
<dbReference type="Proteomes" id="UP000036403">
    <property type="component" value="Unassembled WGS sequence"/>
</dbReference>
<keyword evidence="5 9" id="KW-0653">Protein transport</keyword>
<dbReference type="Pfam" id="PF03878">
    <property type="entry name" value="YIF1"/>
    <property type="match status" value="1"/>
</dbReference>
<organism evidence="10 11">
    <name type="scientific">Lasius niger</name>
    <name type="common">Black garden ant</name>
    <dbReference type="NCBI Taxonomy" id="67767"/>
    <lineage>
        <taxon>Eukaryota</taxon>
        <taxon>Metazoa</taxon>
        <taxon>Ecdysozoa</taxon>
        <taxon>Arthropoda</taxon>
        <taxon>Hexapoda</taxon>
        <taxon>Insecta</taxon>
        <taxon>Pterygota</taxon>
        <taxon>Neoptera</taxon>
        <taxon>Endopterygota</taxon>
        <taxon>Hymenoptera</taxon>
        <taxon>Apocrita</taxon>
        <taxon>Aculeata</taxon>
        <taxon>Formicoidea</taxon>
        <taxon>Formicidae</taxon>
        <taxon>Formicinae</taxon>
        <taxon>Lasius</taxon>
        <taxon>Lasius</taxon>
    </lineage>
</organism>
<dbReference type="GO" id="GO:0005793">
    <property type="term" value="C:endoplasmic reticulum-Golgi intermediate compartment"/>
    <property type="evidence" value="ECO:0007669"/>
    <property type="project" value="UniProtKB-UniRule"/>
</dbReference>
<keyword evidence="6 9" id="KW-1133">Transmembrane helix</keyword>
<comment type="caution">
    <text evidence="10">The sequence shown here is derived from an EMBL/GenBank/DDBJ whole genome shotgun (WGS) entry which is preliminary data.</text>
</comment>
<evidence type="ECO:0000313" key="10">
    <source>
        <dbReference type="EMBL" id="KMQ92079.1"/>
    </source>
</evidence>
<feature type="transmembrane region" description="Helical" evidence="9">
    <location>
        <begin position="360"/>
        <end position="379"/>
    </location>
</feature>
<evidence type="ECO:0000256" key="3">
    <source>
        <dbReference type="ARBA" id="ARBA00022692"/>
    </source>
</evidence>
<evidence type="ECO:0000256" key="6">
    <source>
        <dbReference type="ARBA" id="ARBA00022989"/>
    </source>
</evidence>
<keyword evidence="2 9" id="KW-0813">Transport</keyword>
<dbReference type="AlphaFoldDB" id="A0A0J7KPC1"/>
<accession>A0A0J7KPC1</accession>
<reference evidence="10 11" key="1">
    <citation type="submission" date="2015-04" db="EMBL/GenBank/DDBJ databases">
        <title>Lasius niger genome sequencing.</title>
        <authorList>
            <person name="Konorov E.A."/>
            <person name="Nikitin M.A."/>
            <person name="Kirill M.V."/>
            <person name="Chang P."/>
        </authorList>
    </citation>
    <scope>NUCLEOTIDE SEQUENCE [LARGE SCALE GENOMIC DNA]</scope>
    <source>
        <tissue evidence="10">Whole</tissue>
    </source>
</reference>
<evidence type="ECO:0000256" key="4">
    <source>
        <dbReference type="ARBA" id="ARBA00022824"/>
    </source>
</evidence>
<dbReference type="GO" id="GO:0006888">
    <property type="term" value="P:endoplasmic reticulum to Golgi vesicle-mediated transport"/>
    <property type="evidence" value="ECO:0007669"/>
    <property type="project" value="UniProtKB-UniRule"/>
</dbReference>
<protein>
    <recommendedName>
        <fullName evidence="9">Protein YIF1</fullName>
    </recommendedName>
</protein>
<evidence type="ECO:0000256" key="9">
    <source>
        <dbReference type="RuleBase" id="RU368073"/>
    </source>
</evidence>
<feature type="transmembrane region" description="Helical" evidence="9">
    <location>
        <begin position="277"/>
        <end position="295"/>
    </location>
</feature>
<name>A0A0J7KPC1_LASNI</name>
<dbReference type="PANTHER" id="PTHR14083">
    <property type="entry name" value="YIP1 INTERACTING FACTOR HOMOLOG YIF1 PROTEIN"/>
    <property type="match status" value="1"/>
</dbReference>
<gene>
    <name evidence="10" type="ORF">RF55_7986</name>
</gene>
<proteinExistence type="inferred from homology"/>
<comment type="subcellular location">
    <subcellularLocation>
        <location evidence="9">Endoplasmic reticulum membrane</location>
        <topology evidence="9">Multi-pass membrane protein</topology>
    </subcellularLocation>
    <subcellularLocation>
        <location evidence="9">Golgi apparatus membrane</location>
        <topology evidence="9">Multi-pass membrane protein</topology>
    </subcellularLocation>
</comment>
<keyword evidence="8 9" id="KW-0472">Membrane</keyword>
<evidence type="ECO:0000256" key="1">
    <source>
        <dbReference type="ARBA" id="ARBA00009727"/>
    </source>
</evidence>
<keyword evidence="4 9" id="KW-0256">Endoplasmic reticulum</keyword>
<evidence type="ECO:0000313" key="11">
    <source>
        <dbReference type="Proteomes" id="UP000036403"/>
    </source>
</evidence>
<evidence type="ECO:0000256" key="8">
    <source>
        <dbReference type="ARBA" id="ARBA00023136"/>
    </source>
</evidence>
<dbReference type="PaxDb" id="67767-A0A0J7KPC1"/>
<dbReference type="InterPro" id="IPR005578">
    <property type="entry name" value="Yif1_fam"/>
</dbReference>
<comment type="similarity">
    <text evidence="1 9">Belongs to the YIF1 family.</text>
</comment>
<feature type="transmembrane region" description="Helical" evidence="9">
    <location>
        <begin position="315"/>
        <end position="339"/>
    </location>
</feature>
<dbReference type="GO" id="GO:0030134">
    <property type="term" value="C:COPII-coated ER to Golgi transport vesicle"/>
    <property type="evidence" value="ECO:0007669"/>
    <property type="project" value="TreeGrafter"/>
</dbReference>